<dbReference type="GeneID" id="41975993"/>
<dbReference type="InParanoid" id="A0A507AUV4"/>
<evidence type="ECO:0000256" key="1">
    <source>
        <dbReference type="SAM" id="MobiDB-lite"/>
    </source>
</evidence>
<dbReference type="RefSeq" id="XP_030992207.1">
    <property type="nucleotide sequence ID" value="XM_031143412.1"/>
</dbReference>
<feature type="compositionally biased region" description="Basic and acidic residues" evidence="1">
    <location>
        <begin position="1"/>
        <end position="15"/>
    </location>
</feature>
<organism evidence="2 3">
    <name type="scientific">Thyridium curvatum</name>
    <dbReference type="NCBI Taxonomy" id="1093900"/>
    <lineage>
        <taxon>Eukaryota</taxon>
        <taxon>Fungi</taxon>
        <taxon>Dikarya</taxon>
        <taxon>Ascomycota</taxon>
        <taxon>Pezizomycotina</taxon>
        <taxon>Sordariomycetes</taxon>
        <taxon>Sordariomycetidae</taxon>
        <taxon>Thyridiales</taxon>
        <taxon>Thyridiaceae</taxon>
        <taxon>Thyridium</taxon>
    </lineage>
</organism>
<evidence type="ECO:0000313" key="2">
    <source>
        <dbReference type="EMBL" id="TPX10496.1"/>
    </source>
</evidence>
<proteinExistence type="predicted"/>
<reference evidence="2 3" key="1">
    <citation type="submission" date="2019-06" db="EMBL/GenBank/DDBJ databases">
        <title>Draft genome sequence of the filamentous fungus Phialemoniopsis curvata isolated from diesel fuel.</title>
        <authorList>
            <person name="Varaljay V.A."/>
            <person name="Lyon W.J."/>
            <person name="Crouch A.L."/>
            <person name="Drake C.E."/>
            <person name="Hollomon J.M."/>
            <person name="Nadeau L.J."/>
            <person name="Nunn H.S."/>
            <person name="Stevenson B.S."/>
            <person name="Bojanowski C.L."/>
            <person name="Crookes-Goodson W.J."/>
        </authorList>
    </citation>
    <scope>NUCLEOTIDE SEQUENCE [LARGE SCALE GENOMIC DNA]</scope>
    <source>
        <strain evidence="2 3">D216</strain>
    </source>
</reference>
<feature type="region of interest" description="Disordered" evidence="1">
    <location>
        <begin position="1"/>
        <end position="152"/>
    </location>
</feature>
<dbReference type="Proteomes" id="UP000319257">
    <property type="component" value="Unassembled WGS sequence"/>
</dbReference>
<dbReference type="EMBL" id="SKBQ01000057">
    <property type="protein sequence ID" value="TPX10496.1"/>
    <property type="molecule type" value="Genomic_DNA"/>
</dbReference>
<gene>
    <name evidence="2" type="ORF">E0L32_008546</name>
</gene>
<comment type="caution">
    <text evidence="2">The sequence shown here is derived from an EMBL/GenBank/DDBJ whole genome shotgun (WGS) entry which is preliminary data.</text>
</comment>
<keyword evidence="3" id="KW-1185">Reference proteome</keyword>
<name>A0A507AUV4_9PEZI</name>
<dbReference type="AlphaFoldDB" id="A0A507AUV4"/>
<accession>A0A507AUV4</accession>
<feature type="compositionally biased region" description="Basic and acidic residues" evidence="1">
    <location>
        <begin position="65"/>
        <end position="85"/>
    </location>
</feature>
<evidence type="ECO:0000313" key="3">
    <source>
        <dbReference type="Proteomes" id="UP000319257"/>
    </source>
</evidence>
<sequence length="218" mass="23635">MPQPVPDHERDRPERPAVLGHTATPGAVHTLEACKPEDESPDGPATERARHGQQSSDAIAAVEQNLERLDVIDHHRPAERPRGRGDVVLPDDHEDGEELGGGAHEQGGRDRVGARVGREDAEEGEGREGARGEEADGEVEGQGGEGAEYHLRTPSVLVRDTLVWSSGKVRTEEYVLKDDGLLSESPKVPSICYIRARAGLFLDTGPGKVHVEEKEEYA</sequence>
<feature type="compositionally biased region" description="Basic and acidic residues" evidence="1">
    <location>
        <begin position="106"/>
        <end position="134"/>
    </location>
</feature>
<protein>
    <submittedName>
        <fullName evidence="2">Uncharacterized protein</fullName>
    </submittedName>
</protein>